<accession>A0ABN8RVU4</accession>
<sequence>MTTYIEYGVKLTDGQKSKLVSAIINQSPLTLLLKHSHLRGSDELMLTKRQIDKIKKSIANGTGSDIKISKTQIRKSVKHGGNLFSSLASLGAKVLPFAIKGISKAVPALATGAATALGELGINKIF</sequence>
<organism evidence="1 2">
    <name type="scientific">Porites lobata</name>
    <dbReference type="NCBI Taxonomy" id="104759"/>
    <lineage>
        <taxon>Eukaryota</taxon>
        <taxon>Metazoa</taxon>
        <taxon>Cnidaria</taxon>
        <taxon>Anthozoa</taxon>
        <taxon>Hexacorallia</taxon>
        <taxon>Scleractinia</taxon>
        <taxon>Fungiina</taxon>
        <taxon>Poritidae</taxon>
        <taxon>Porites</taxon>
    </lineage>
</organism>
<name>A0ABN8RVU4_9CNID</name>
<evidence type="ECO:0000313" key="1">
    <source>
        <dbReference type="EMBL" id="CAH3183591.1"/>
    </source>
</evidence>
<comment type="caution">
    <text evidence="1">The sequence shown here is derived from an EMBL/GenBank/DDBJ whole genome shotgun (WGS) entry which is preliminary data.</text>
</comment>
<reference evidence="1 2" key="1">
    <citation type="submission" date="2022-05" db="EMBL/GenBank/DDBJ databases">
        <authorList>
            <consortium name="Genoscope - CEA"/>
            <person name="William W."/>
        </authorList>
    </citation>
    <scope>NUCLEOTIDE SEQUENCE [LARGE SCALE GENOMIC DNA]</scope>
</reference>
<proteinExistence type="predicted"/>
<dbReference type="EMBL" id="CALNXK010000358">
    <property type="protein sequence ID" value="CAH3183591.1"/>
    <property type="molecule type" value="Genomic_DNA"/>
</dbReference>
<gene>
    <name evidence="1" type="ORF">PLOB_00028689</name>
</gene>
<evidence type="ECO:0000313" key="2">
    <source>
        <dbReference type="Proteomes" id="UP001159405"/>
    </source>
</evidence>
<protein>
    <submittedName>
        <fullName evidence="1">Uncharacterized protein</fullName>
    </submittedName>
</protein>
<keyword evidence="2" id="KW-1185">Reference proteome</keyword>
<dbReference type="Proteomes" id="UP001159405">
    <property type="component" value="Unassembled WGS sequence"/>
</dbReference>
<feature type="non-terminal residue" evidence="1">
    <location>
        <position position="126"/>
    </location>
</feature>